<gene>
    <name evidence="2" type="ORF">EV356DRAFT_514315</name>
</gene>
<dbReference type="EMBL" id="ML991791">
    <property type="protein sequence ID" value="KAF2235504.1"/>
    <property type="molecule type" value="Genomic_DNA"/>
</dbReference>
<proteinExistence type="predicted"/>
<protein>
    <submittedName>
        <fullName evidence="2">Uncharacterized protein</fullName>
    </submittedName>
</protein>
<evidence type="ECO:0000313" key="3">
    <source>
        <dbReference type="Proteomes" id="UP000800092"/>
    </source>
</evidence>
<evidence type="ECO:0000256" key="1">
    <source>
        <dbReference type="SAM" id="MobiDB-lite"/>
    </source>
</evidence>
<feature type="compositionally biased region" description="Basic and acidic residues" evidence="1">
    <location>
        <begin position="118"/>
        <end position="153"/>
    </location>
</feature>
<sequence length="292" mass="32692">MGKEKHSMRAQCGHVGGMIREVQGVMARLLGRPLMLRRSSRILKRFETSAGKKQENEDRGKEKVDGTNEIKSIWYNSGGKGTGTGTAKTFNRSKSRGVANSSQWRRTGTKGVRKRKRAETTRDPATHKPSSRREQKGTWRKYSAEDQPRRDIQEGGEPGQKYSGRGRQTSTRLERLSSITPERVSRAQDLYLAPVPGVVPETENSMDLNGISASRGDNQSAIKENRGASNKINKTKLRYRCISWQASKDEKLDQLRTKLTTQLPSQTIRAVPGLLNLLRSLADDAKENADEI</sequence>
<reference evidence="2" key="1">
    <citation type="journal article" date="2020" name="Stud. Mycol.">
        <title>101 Dothideomycetes genomes: a test case for predicting lifestyles and emergence of pathogens.</title>
        <authorList>
            <person name="Haridas S."/>
            <person name="Albert R."/>
            <person name="Binder M."/>
            <person name="Bloem J."/>
            <person name="Labutti K."/>
            <person name="Salamov A."/>
            <person name="Andreopoulos B."/>
            <person name="Baker S."/>
            <person name="Barry K."/>
            <person name="Bills G."/>
            <person name="Bluhm B."/>
            <person name="Cannon C."/>
            <person name="Castanera R."/>
            <person name="Culley D."/>
            <person name="Daum C."/>
            <person name="Ezra D."/>
            <person name="Gonzalez J."/>
            <person name="Henrissat B."/>
            <person name="Kuo A."/>
            <person name="Liang C."/>
            <person name="Lipzen A."/>
            <person name="Lutzoni F."/>
            <person name="Magnuson J."/>
            <person name="Mondo S."/>
            <person name="Nolan M."/>
            <person name="Ohm R."/>
            <person name="Pangilinan J."/>
            <person name="Park H.-J."/>
            <person name="Ramirez L."/>
            <person name="Alfaro M."/>
            <person name="Sun H."/>
            <person name="Tritt A."/>
            <person name="Yoshinaga Y."/>
            <person name="Zwiers L.-H."/>
            <person name="Turgeon B."/>
            <person name="Goodwin S."/>
            <person name="Spatafora J."/>
            <person name="Crous P."/>
            <person name="Grigoriev I."/>
        </authorList>
    </citation>
    <scope>NUCLEOTIDE SEQUENCE</scope>
    <source>
        <strain evidence="2">Tuck. ex Michener</strain>
    </source>
</reference>
<dbReference type="Proteomes" id="UP000800092">
    <property type="component" value="Unassembled WGS sequence"/>
</dbReference>
<keyword evidence="3" id="KW-1185">Reference proteome</keyword>
<dbReference type="AlphaFoldDB" id="A0A6A6HBK2"/>
<feature type="compositionally biased region" description="Basic and acidic residues" evidence="1">
    <location>
        <begin position="45"/>
        <end position="68"/>
    </location>
</feature>
<feature type="region of interest" description="Disordered" evidence="1">
    <location>
        <begin position="45"/>
        <end position="174"/>
    </location>
</feature>
<name>A0A6A6HBK2_VIRVR</name>
<accession>A0A6A6HBK2</accession>
<feature type="compositionally biased region" description="Basic residues" evidence="1">
    <location>
        <begin position="107"/>
        <end position="117"/>
    </location>
</feature>
<organism evidence="2 3">
    <name type="scientific">Viridothelium virens</name>
    <name type="common">Speckled blister lichen</name>
    <name type="synonym">Trypethelium virens</name>
    <dbReference type="NCBI Taxonomy" id="1048519"/>
    <lineage>
        <taxon>Eukaryota</taxon>
        <taxon>Fungi</taxon>
        <taxon>Dikarya</taxon>
        <taxon>Ascomycota</taxon>
        <taxon>Pezizomycotina</taxon>
        <taxon>Dothideomycetes</taxon>
        <taxon>Dothideomycetes incertae sedis</taxon>
        <taxon>Trypetheliales</taxon>
        <taxon>Trypetheliaceae</taxon>
        <taxon>Viridothelium</taxon>
    </lineage>
</organism>
<evidence type="ECO:0000313" key="2">
    <source>
        <dbReference type="EMBL" id="KAF2235504.1"/>
    </source>
</evidence>